<keyword evidence="3" id="KW-0540">Nuclease</keyword>
<evidence type="ECO:0000256" key="1">
    <source>
        <dbReference type="ARBA" id="ARBA00022679"/>
    </source>
</evidence>
<keyword evidence="4" id="KW-0255">Endonuclease</keyword>
<dbReference type="Gene3D" id="3.10.20.370">
    <property type="match status" value="1"/>
</dbReference>
<keyword evidence="6" id="KW-0695">RNA-directed DNA polymerase</keyword>
<keyword evidence="1" id="KW-0808">Transferase</keyword>
<proteinExistence type="predicted"/>
<dbReference type="EnsemblMetazoa" id="Aqu2.1.13445_001">
    <property type="protein sequence ID" value="Aqu2.1.13445_001"/>
    <property type="gene ID" value="Aqu2.1.13445"/>
</dbReference>
<keyword evidence="5" id="KW-0378">Hydrolase</keyword>
<dbReference type="Pfam" id="PF17921">
    <property type="entry name" value="Integrase_H2C2"/>
    <property type="match status" value="1"/>
</dbReference>
<sequence length="441" mass="51155">MDQEKDCEIQSWIKKEDPSRIVRKEGVICRTWRPKDSPSTTYEQIVLPAQYRNKVIRLAHDLPFSGHLGRDKTTQRILRRFYWPTLFKDVRLYCEACKDCQLHANHKRKAPMIPLPIIGEPFKRIAMDIVGPLPRTSRGNRFILVINDYATRYPEAFPLRNITAKKVAEVLIELFARYGIPEEILTDQGSNFTSSLLGELYHLMGVKAIKTSPYHPQTDGFVERFNRTLKSMLRKVLEGERKNWDHRQRRMFVQDYASIAELLTELTRRKLPERVIWSEKAELAFQKLKTALTTAPLMKNPNFNQTFILQTDASGVGVGAILSQGEENLDEGPVAYFSKKLLPREQAYSTVEKECLAIILAIKHFSAYLIGRSFIIQTDHRALQWLHKFKEKNARLTRWSLILQPYNFTIQHRKGLANANADALSRLERKSTSCQRGREEI</sequence>
<evidence type="ECO:0000256" key="6">
    <source>
        <dbReference type="ARBA" id="ARBA00022918"/>
    </source>
</evidence>
<evidence type="ECO:0000313" key="8">
    <source>
        <dbReference type="EnsemblMetazoa" id="Aqu2.1.13445_001"/>
    </source>
</evidence>
<dbReference type="GO" id="GO:0016787">
    <property type="term" value="F:hydrolase activity"/>
    <property type="evidence" value="ECO:0007669"/>
    <property type="project" value="UniProtKB-KW"/>
</dbReference>
<evidence type="ECO:0000256" key="5">
    <source>
        <dbReference type="ARBA" id="ARBA00022801"/>
    </source>
</evidence>
<dbReference type="PANTHER" id="PTHR37984">
    <property type="entry name" value="PROTEIN CBG26694"/>
    <property type="match status" value="1"/>
</dbReference>
<dbReference type="AlphaFoldDB" id="A0A1X7TG84"/>
<dbReference type="SUPFAM" id="SSF53098">
    <property type="entry name" value="Ribonuclease H-like"/>
    <property type="match status" value="1"/>
</dbReference>
<dbReference type="PROSITE" id="PS50994">
    <property type="entry name" value="INTEGRASE"/>
    <property type="match status" value="1"/>
</dbReference>
<dbReference type="GO" id="GO:0003676">
    <property type="term" value="F:nucleic acid binding"/>
    <property type="evidence" value="ECO:0007669"/>
    <property type="project" value="InterPro"/>
</dbReference>
<dbReference type="InterPro" id="IPR012337">
    <property type="entry name" value="RNaseH-like_sf"/>
</dbReference>
<organism evidence="8">
    <name type="scientific">Amphimedon queenslandica</name>
    <name type="common">Sponge</name>
    <dbReference type="NCBI Taxonomy" id="400682"/>
    <lineage>
        <taxon>Eukaryota</taxon>
        <taxon>Metazoa</taxon>
        <taxon>Porifera</taxon>
        <taxon>Demospongiae</taxon>
        <taxon>Heteroscleromorpha</taxon>
        <taxon>Haplosclerida</taxon>
        <taxon>Niphatidae</taxon>
        <taxon>Amphimedon</taxon>
    </lineage>
</organism>
<dbReference type="Pfam" id="PF00665">
    <property type="entry name" value="rve"/>
    <property type="match status" value="1"/>
</dbReference>
<dbReference type="Gene3D" id="3.30.70.270">
    <property type="match status" value="1"/>
</dbReference>
<reference evidence="8" key="1">
    <citation type="submission" date="2017-05" db="UniProtKB">
        <authorList>
            <consortium name="EnsemblMetazoa"/>
        </authorList>
    </citation>
    <scope>IDENTIFICATION</scope>
</reference>
<dbReference type="GO" id="GO:0004519">
    <property type="term" value="F:endonuclease activity"/>
    <property type="evidence" value="ECO:0007669"/>
    <property type="project" value="UniProtKB-KW"/>
</dbReference>
<dbReference type="SUPFAM" id="SSF56672">
    <property type="entry name" value="DNA/RNA polymerases"/>
    <property type="match status" value="1"/>
</dbReference>
<evidence type="ECO:0000256" key="2">
    <source>
        <dbReference type="ARBA" id="ARBA00022695"/>
    </source>
</evidence>
<dbReference type="OrthoDB" id="6761011at2759"/>
<evidence type="ECO:0000256" key="4">
    <source>
        <dbReference type="ARBA" id="ARBA00022759"/>
    </source>
</evidence>
<feature type="domain" description="Integrase catalytic" evidence="7">
    <location>
        <begin position="117"/>
        <end position="288"/>
    </location>
</feature>
<dbReference type="FunFam" id="3.30.420.10:FF:000032">
    <property type="entry name" value="Retrovirus-related Pol polyprotein from transposon 297-like Protein"/>
    <property type="match status" value="1"/>
</dbReference>
<name>A0A1X7TG84_AMPQE</name>
<keyword evidence="2" id="KW-0548">Nucleotidyltransferase</keyword>
<dbReference type="InterPro" id="IPR036397">
    <property type="entry name" value="RNaseH_sf"/>
</dbReference>
<dbReference type="FunFam" id="3.10.20.370:FF:000001">
    <property type="entry name" value="Retrovirus-related Pol polyprotein from transposon 17.6-like protein"/>
    <property type="match status" value="1"/>
</dbReference>
<dbReference type="Gene3D" id="1.10.340.70">
    <property type="match status" value="1"/>
</dbReference>
<dbReference type="eggNOG" id="KOG0017">
    <property type="taxonomic scope" value="Eukaryota"/>
</dbReference>
<evidence type="ECO:0000259" key="7">
    <source>
        <dbReference type="PROSITE" id="PS50994"/>
    </source>
</evidence>
<dbReference type="InterPro" id="IPR001584">
    <property type="entry name" value="Integrase_cat-core"/>
</dbReference>
<dbReference type="InterPro" id="IPR043502">
    <property type="entry name" value="DNA/RNA_pol_sf"/>
</dbReference>
<dbReference type="PANTHER" id="PTHR37984:SF15">
    <property type="entry name" value="INTEGRASE CATALYTIC DOMAIN-CONTAINING PROTEIN"/>
    <property type="match status" value="1"/>
</dbReference>
<dbReference type="CDD" id="cd09274">
    <property type="entry name" value="RNase_HI_RT_Ty3"/>
    <property type="match status" value="1"/>
</dbReference>
<dbReference type="GO" id="GO:0003964">
    <property type="term" value="F:RNA-directed DNA polymerase activity"/>
    <property type="evidence" value="ECO:0007669"/>
    <property type="project" value="UniProtKB-KW"/>
</dbReference>
<dbReference type="InterPro" id="IPR043128">
    <property type="entry name" value="Rev_trsase/Diguanyl_cyclase"/>
</dbReference>
<evidence type="ECO:0000256" key="3">
    <source>
        <dbReference type="ARBA" id="ARBA00022722"/>
    </source>
</evidence>
<dbReference type="FunFam" id="1.10.340.70:FF:000001">
    <property type="entry name" value="Retrovirus-related Pol polyprotein from transposon gypsy-like Protein"/>
    <property type="match status" value="1"/>
</dbReference>
<protein>
    <recommendedName>
        <fullName evidence="7">Integrase catalytic domain-containing protein</fullName>
    </recommendedName>
</protein>
<accession>A0A1X7TG84</accession>
<dbReference type="GO" id="GO:0015074">
    <property type="term" value="P:DNA integration"/>
    <property type="evidence" value="ECO:0007669"/>
    <property type="project" value="InterPro"/>
</dbReference>
<dbReference type="Pfam" id="PF17917">
    <property type="entry name" value="RT_RNaseH"/>
    <property type="match status" value="1"/>
</dbReference>
<dbReference type="InterPro" id="IPR041588">
    <property type="entry name" value="Integrase_H2C2"/>
</dbReference>
<dbReference type="Gene3D" id="3.30.420.10">
    <property type="entry name" value="Ribonuclease H-like superfamily/Ribonuclease H"/>
    <property type="match status" value="1"/>
</dbReference>
<dbReference type="InParanoid" id="A0A1X7TG84"/>
<dbReference type="InterPro" id="IPR050951">
    <property type="entry name" value="Retrovirus_Pol_polyprotein"/>
</dbReference>
<dbReference type="InterPro" id="IPR041373">
    <property type="entry name" value="RT_RNaseH"/>
</dbReference>